<dbReference type="Proteomes" id="UP000824024">
    <property type="component" value="Unassembled WGS sequence"/>
</dbReference>
<comment type="subcellular location">
    <subcellularLocation>
        <location evidence="2">Cytoplasm</location>
    </subcellularLocation>
</comment>
<dbReference type="PANTHER" id="PTHR21043">
    <property type="entry name" value="IOJAP SUPERFAMILY ORTHOLOG"/>
    <property type="match status" value="1"/>
</dbReference>
<dbReference type="NCBIfam" id="TIGR00090">
    <property type="entry name" value="rsfS_iojap_ybeB"/>
    <property type="match status" value="1"/>
</dbReference>
<name>A0A9D2IGU6_9FIRM</name>
<organism evidence="3 4">
    <name type="scientific">Candidatus Eubacterium avistercoris</name>
    <dbReference type="NCBI Taxonomy" id="2838567"/>
    <lineage>
        <taxon>Bacteria</taxon>
        <taxon>Bacillati</taxon>
        <taxon>Bacillota</taxon>
        <taxon>Clostridia</taxon>
        <taxon>Eubacteriales</taxon>
        <taxon>Eubacteriaceae</taxon>
        <taxon>Eubacterium</taxon>
    </lineage>
</organism>
<keyword evidence="2" id="KW-0678">Repressor</keyword>
<dbReference type="GO" id="GO:0043023">
    <property type="term" value="F:ribosomal large subunit binding"/>
    <property type="evidence" value="ECO:0007669"/>
    <property type="project" value="TreeGrafter"/>
</dbReference>
<accession>A0A9D2IGU6</accession>
<dbReference type="InterPro" id="IPR004394">
    <property type="entry name" value="Iojap/RsfS/C7orf30"/>
</dbReference>
<reference evidence="3" key="1">
    <citation type="journal article" date="2021" name="PeerJ">
        <title>Extensive microbial diversity within the chicken gut microbiome revealed by metagenomics and culture.</title>
        <authorList>
            <person name="Gilroy R."/>
            <person name="Ravi A."/>
            <person name="Getino M."/>
            <person name="Pursley I."/>
            <person name="Horton D.L."/>
            <person name="Alikhan N.F."/>
            <person name="Baker D."/>
            <person name="Gharbi K."/>
            <person name="Hall N."/>
            <person name="Watson M."/>
            <person name="Adriaenssens E.M."/>
            <person name="Foster-Nyarko E."/>
            <person name="Jarju S."/>
            <person name="Secka A."/>
            <person name="Antonio M."/>
            <person name="Oren A."/>
            <person name="Chaudhuri R.R."/>
            <person name="La Ragione R."/>
            <person name="Hildebrand F."/>
            <person name="Pallen M.J."/>
        </authorList>
    </citation>
    <scope>NUCLEOTIDE SEQUENCE</scope>
    <source>
        <strain evidence="3">CHK192-9172</strain>
    </source>
</reference>
<proteinExistence type="inferred from homology"/>
<gene>
    <name evidence="2 3" type="primary">rsfS</name>
    <name evidence="3" type="ORF">IAA08_11515</name>
</gene>
<evidence type="ECO:0000256" key="1">
    <source>
        <dbReference type="ARBA" id="ARBA00010574"/>
    </source>
</evidence>
<evidence type="ECO:0000313" key="4">
    <source>
        <dbReference type="Proteomes" id="UP000824024"/>
    </source>
</evidence>
<sequence>MAKIAVHALGEKKAEDIQIIDIREISVIADYFVIASASNSNQIQAMMDAVEEELYKEGYHCAQKEGNQNSSWVLMDYKDIIVHIFSKEDRLFYDLERIWRDGKFLTPEELQD</sequence>
<keyword evidence="2" id="KW-0963">Cytoplasm</keyword>
<dbReference type="PANTHER" id="PTHR21043:SF0">
    <property type="entry name" value="MITOCHONDRIAL ASSEMBLY OF RIBOSOMAL LARGE SUBUNIT PROTEIN 1"/>
    <property type="match status" value="1"/>
</dbReference>
<evidence type="ECO:0000313" key="3">
    <source>
        <dbReference type="EMBL" id="HIZ08547.1"/>
    </source>
</evidence>
<comment type="function">
    <text evidence="2">Functions as a ribosomal silencing factor. Interacts with ribosomal protein uL14 (rplN), blocking formation of intersubunit bridge B8. Prevents association of the 30S and 50S ribosomal subunits and the formation of functional ribosomes, thus repressing translation.</text>
</comment>
<comment type="similarity">
    <text evidence="1 2">Belongs to the Iojap/RsfS family.</text>
</comment>
<protein>
    <recommendedName>
        <fullName evidence="2">Ribosomal silencing factor RsfS</fullName>
    </recommendedName>
</protein>
<evidence type="ECO:0000256" key="2">
    <source>
        <dbReference type="HAMAP-Rule" id="MF_01477"/>
    </source>
</evidence>
<dbReference type="InterPro" id="IPR043519">
    <property type="entry name" value="NT_sf"/>
</dbReference>
<dbReference type="SUPFAM" id="SSF81301">
    <property type="entry name" value="Nucleotidyltransferase"/>
    <property type="match status" value="1"/>
</dbReference>
<dbReference type="HAMAP" id="MF_01477">
    <property type="entry name" value="Iojap_RsfS"/>
    <property type="match status" value="1"/>
</dbReference>
<keyword evidence="2" id="KW-0810">Translation regulation</keyword>
<dbReference type="EMBL" id="DXCH01000305">
    <property type="protein sequence ID" value="HIZ08547.1"/>
    <property type="molecule type" value="Genomic_DNA"/>
</dbReference>
<dbReference type="Pfam" id="PF02410">
    <property type="entry name" value="RsfS"/>
    <property type="match status" value="1"/>
</dbReference>
<dbReference type="GO" id="GO:0005737">
    <property type="term" value="C:cytoplasm"/>
    <property type="evidence" value="ECO:0007669"/>
    <property type="project" value="UniProtKB-SubCell"/>
</dbReference>
<comment type="caution">
    <text evidence="3">The sequence shown here is derived from an EMBL/GenBank/DDBJ whole genome shotgun (WGS) entry which is preliminary data.</text>
</comment>
<dbReference type="Gene3D" id="3.30.460.10">
    <property type="entry name" value="Beta Polymerase, domain 2"/>
    <property type="match status" value="1"/>
</dbReference>
<dbReference type="GO" id="GO:0090071">
    <property type="term" value="P:negative regulation of ribosome biogenesis"/>
    <property type="evidence" value="ECO:0007669"/>
    <property type="project" value="UniProtKB-UniRule"/>
</dbReference>
<dbReference type="GO" id="GO:0017148">
    <property type="term" value="P:negative regulation of translation"/>
    <property type="evidence" value="ECO:0007669"/>
    <property type="project" value="UniProtKB-UniRule"/>
</dbReference>
<dbReference type="GO" id="GO:0042256">
    <property type="term" value="P:cytosolic ribosome assembly"/>
    <property type="evidence" value="ECO:0007669"/>
    <property type="project" value="UniProtKB-UniRule"/>
</dbReference>
<reference evidence="3" key="2">
    <citation type="submission" date="2021-04" db="EMBL/GenBank/DDBJ databases">
        <authorList>
            <person name="Gilroy R."/>
        </authorList>
    </citation>
    <scope>NUCLEOTIDE SEQUENCE</scope>
    <source>
        <strain evidence="3">CHK192-9172</strain>
    </source>
</reference>
<comment type="subunit">
    <text evidence="2">Interacts with ribosomal protein uL14 (rplN).</text>
</comment>
<dbReference type="AlphaFoldDB" id="A0A9D2IGU6"/>